<sequence length="159" mass="18034">MNIKIITVGKLKEKYLKEGIAEYTKRLGSYCKLQIIEVADEKAPENLSDKEMEMIKDKEGEKILAKIPEQSYVFAMAIQGKEYDSVEFANEIDKLGTSGKSDIVFIIGGSLGLSQAVLTRANQHISFGKLTYPHQLMRLVLVEQIYRAFRIIHGHAYHK</sequence>
<evidence type="ECO:0000256" key="6">
    <source>
        <dbReference type="HAMAP-Rule" id="MF_00658"/>
    </source>
</evidence>
<dbReference type="PIRSF" id="PIRSF004505">
    <property type="entry name" value="MT_bac"/>
    <property type="match status" value="1"/>
</dbReference>
<evidence type="ECO:0000313" key="10">
    <source>
        <dbReference type="Proteomes" id="UP000199280"/>
    </source>
</evidence>
<dbReference type="GO" id="GO:0005737">
    <property type="term" value="C:cytoplasm"/>
    <property type="evidence" value="ECO:0007669"/>
    <property type="project" value="UniProtKB-SubCell"/>
</dbReference>
<dbReference type="Proteomes" id="UP000199280">
    <property type="component" value="Unassembled WGS sequence"/>
</dbReference>
<dbReference type="OrthoDB" id="9806643at2"/>
<evidence type="ECO:0000313" key="7">
    <source>
        <dbReference type="EMBL" id="CZQ89120.1"/>
    </source>
</evidence>
<evidence type="ECO:0000313" key="8">
    <source>
        <dbReference type="EMBL" id="SEI85570.1"/>
    </source>
</evidence>
<dbReference type="EMBL" id="FJNB01000004">
    <property type="protein sequence ID" value="CZQ89120.1"/>
    <property type="molecule type" value="Genomic_DNA"/>
</dbReference>
<feature type="binding site" evidence="6">
    <location>
        <position position="108"/>
    </location>
    <ligand>
        <name>S-adenosyl-L-methionine</name>
        <dbReference type="ChEBI" id="CHEBI:59789"/>
    </ligand>
</feature>
<keyword evidence="1 6" id="KW-0698">rRNA processing</keyword>
<dbReference type="HAMAP" id="MF_00658">
    <property type="entry name" value="23SrRNA_methyltr_H"/>
    <property type="match status" value="1"/>
</dbReference>
<dbReference type="RefSeq" id="WP_068621756.1">
    <property type="nucleotide sequence ID" value="NZ_FJNB01000004.1"/>
</dbReference>
<dbReference type="InterPro" id="IPR029026">
    <property type="entry name" value="tRNA_m1G_MTases_N"/>
</dbReference>
<reference evidence="8 10" key="2">
    <citation type="submission" date="2016-10" db="EMBL/GenBank/DDBJ databases">
        <authorList>
            <person name="Varghese N."/>
            <person name="Submissions S."/>
        </authorList>
    </citation>
    <scope>NUCLEOTIDE SEQUENCE [LARGE SCALE GENOMIC DNA]</scope>
    <source>
        <strain evidence="8 10">DSM 22150</strain>
    </source>
</reference>
<comment type="function">
    <text evidence="6">Specifically methylates the pseudouridine at position 1915 (m3Psi1915) in 23S rRNA.</text>
</comment>
<protein>
    <recommendedName>
        <fullName evidence="6">Ribosomal RNA large subunit methyltransferase H</fullName>
        <ecNumber evidence="6">2.1.1.177</ecNumber>
    </recommendedName>
    <alternativeName>
        <fullName evidence="6">23S rRNA (pseudouridine1915-N3)-methyltransferase</fullName>
    </alternativeName>
    <alternativeName>
        <fullName evidence="6">23S rRNA m3Psi1915 methyltransferase</fullName>
    </alternativeName>
    <alternativeName>
        <fullName evidence="6">rRNA (pseudouridine-N3-)-methyltransferase RlmH</fullName>
    </alternativeName>
</protein>
<dbReference type="InterPro" id="IPR003742">
    <property type="entry name" value="RlmH-like"/>
</dbReference>
<dbReference type="STRING" id="640938.TR210_771"/>
<evidence type="ECO:0000256" key="5">
    <source>
        <dbReference type="ARBA" id="ARBA00038303"/>
    </source>
</evidence>
<organism evidence="7 9">
    <name type="scientific">Trichococcus ilyis</name>
    <dbReference type="NCBI Taxonomy" id="640938"/>
    <lineage>
        <taxon>Bacteria</taxon>
        <taxon>Bacillati</taxon>
        <taxon>Bacillota</taxon>
        <taxon>Bacilli</taxon>
        <taxon>Lactobacillales</taxon>
        <taxon>Carnobacteriaceae</taxon>
        <taxon>Trichococcus</taxon>
    </lineage>
</organism>
<feature type="binding site" evidence="6">
    <location>
        <begin position="127"/>
        <end position="132"/>
    </location>
    <ligand>
        <name>S-adenosyl-L-methionine</name>
        <dbReference type="ChEBI" id="CHEBI:59789"/>
    </ligand>
</feature>
<comment type="subcellular location">
    <subcellularLocation>
        <location evidence="6">Cytoplasm</location>
    </subcellularLocation>
</comment>
<dbReference type="EC" id="2.1.1.177" evidence="6"/>
<reference evidence="7 9" key="1">
    <citation type="submission" date="2016-02" db="EMBL/GenBank/DDBJ databases">
        <authorList>
            <person name="Wen L."/>
            <person name="He K."/>
            <person name="Yang H."/>
        </authorList>
    </citation>
    <scope>NUCLEOTIDE SEQUENCE [LARGE SCALE GENOMIC DNA]</scope>
    <source>
        <strain evidence="7">Trichococcus_R210</strain>
    </source>
</reference>
<accession>A0A143YG30</accession>
<keyword evidence="10" id="KW-1185">Reference proteome</keyword>
<dbReference type="SUPFAM" id="SSF75217">
    <property type="entry name" value="alpha/beta knot"/>
    <property type="match status" value="1"/>
</dbReference>
<proteinExistence type="inferred from homology"/>
<keyword evidence="2 6" id="KW-0489">Methyltransferase</keyword>
<dbReference type="PANTHER" id="PTHR33603:SF1">
    <property type="entry name" value="RIBOSOMAL RNA LARGE SUBUNIT METHYLTRANSFERASE H"/>
    <property type="match status" value="1"/>
</dbReference>
<evidence type="ECO:0000256" key="3">
    <source>
        <dbReference type="ARBA" id="ARBA00022679"/>
    </source>
</evidence>
<evidence type="ECO:0000256" key="1">
    <source>
        <dbReference type="ARBA" id="ARBA00022552"/>
    </source>
</evidence>
<name>A0A143YG30_9LACT</name>
<evidence type="ECO:0000313" key="9">
    <source>
        <dbReference type="Proteomes" id="UP000076878"/>
    </source>
</evidence>
<dbReference type="AlphaFoldDB" id="A0A143YG30"/>
<dbReference type="NCBIfam" id="NF000985">
    <property type="entry name" value="PRK00103.1-3"/>
    <property type="match status" value="1"/>
</dbReference>
<evidence type="ECO:0000256" key="2">
    <source>
        <dbReference type="ARBA" id="ARBA00022603"/>
    </source>
</evidence>
<dbReference type="Proteomes" id="UP000076878">
    <property type="component" value="Unassembled WGS sequence"/>
</dbReference>
<dbReference type="CDD" id="cd18081">
    <property type="entry name" value="RlmH-like"/>
    <property type="match status" value="1"/>
</dbReference>
<dbReference type="Gene3D" id="3.40.1280.10">
    <property type="match status" value="1"/>
</dbReference>
<dbReference type="EMBL" id="FNYT01000004">
    <property type="protein sequence ID" value="SEI85570.1"/>
    <property type="molecule type" value="Genomic_DNA"/>
</dbReference>
<keyword evidence="3 6" id="KW-0808">Transferase</keyword>
<gene>
    <name evidence="6" type="primary">rlmH</name>
    <name evidence="8" type="ORF">SAMN05216375_10485</name>
    <name evidence="7" type="ORF">TR210_771</name>
</gene>
<comment type="subunit">
    <text evidence="6">Homodimer.</text>
</comment>
<keyword evidence="6" id="KW-0963">Cytoplasm</keyword>
<comment type="caution">
    <text evidence="6">Lacks conserved residue(s) required for the propagation of feature annotation.</text>
</comment>
<dbReference type="InterPro" id="IPR029028">
    <property type="entry name" value="Alpha/beta_knot_MTases"/>
</dbReference>
<dbReference type="GO" id="GO:0070038">
    <property type="term" value="F:rRNA (pseudouridine-N3-)-methyltransferase activity"/>
    <property type="evidence" value="ECO:0007669"/>
    <property type="project" value="UniProtKB-UniRule"/>
</dbReference>
<comment type="similarity">
    <text evidence="5 6">Belongs to the RNA methyltransferase RlmH family.</text>
</comment>
<dbReference type="Pfam" id="PF02590">
    <property type="entry name" value="SPOUT_MTase"/>
    <property type="match status" value="1"/>
</dbReference>
<evidence type="ECO:0000256" key="4">
    <source>
        <dbReference type="ARBA" id="ARBA00022691"/>
    </source>
</evidence>
<comment type="catalytic activity">
    <reaction evidence="6">
        <text>pseudouridine(1915) in 23S rRNA + S-adenosyl-L-methionine = N(3)-methylpseudouridine(1915) in 23S rRNA + S-adenosyl-L-homocysteine + H(+)</text>
        <dbReference type="Rhea" id="RHEA:42752"/>
        <dbReference type="Rhea" id="RHEA-COMP:10221"/>
        <dbReference type="Rhea" id="RHEA-COMP:10222"/>
        <dbReference type="ChEBI" id="CHEBI:15378"/>
        <dbReference type="ChEBI" id="CHEBI:57856"/>
        <dbReference type="ChEBI" id="CHEBI:59789"/>
        <dbReference type="ChEBI" id="CHEBI:65314"/>
        <dbReference type="ChEBI" id="CHEBI:74486"/>
        <dbReference type="EC" id="2.1.1.177"/>
    </reaction>
</comment>
<dbReference type="PANTHER" id="PTHR33603">
    <property type="entry name" value="METHYLTRANSFERASE"/>
    <property type="match status" value="1"/>
</dbReference>
<dbReference type="NCBIfam" id="TIGR00246">
    <property type="entry name" value="tRNA_RlmH_YbeA"/>
    <property type="match status" value="1"/>
</dbReference>
<keyword evidence="4 6" id="KW-0949">S-adenosyl-L-methionine</keyword>